<accession>A0A372ISM7</accession>
<keyword evidence="7" id="KW-0283">Flagellar rotation</keyword>
<evidence type="ECO:0000256" key="8">
    <source>
        <dbReference type="ARBA" id="ARBA00023136"/>
    </source>
</evidence>
<dbReference type="GO" id="GO:0009425">
    <property type="term" value="C:bacterial-type flagellum basal body"/>
    <property type="evidence" value="ECO:0007669"/>
    <property type="project" value="UniProtKB-SubCell"/>
</dbReference>
<dbReference type="PANTHER" id="PTHR30534">
    <property type="entry name" value="FLAGELLAR MOTOR SWITCH PROTEIN FLIG"/>
    <property type="match status" value="1"/>
</dbReference>
<keyword evidence="6" id="KW-0145">Chemotaxis</keyword>
<name>A0A372ISM7_9BACT</name>
<comment type="caution">
    <text evidence="14">The sequence shown here is derived from an EMBL/GenBank/DDBJ whole genome shotgun (WGS) entry which is preliminary data.</text>
</comment>
<feature type="domain" description="Flagellar motor switch protein FliG N-terminal" evidence="13">
    <location>
        <begin position="25"/>
        <end position="123"/>
    </location>
</feature>
<evidence type="ECO:0000259" key="12">
    <source>
        <dbReference type="Pfam" id="PF14841"/>
    </source>
</evidence>
<dbReference type="GO" id="GO:0003774">
    <property type="term" value="F:cytoskeletal motor activity"/>
    <property type="evidence" value="ECO:0007669"/>
    <property type="project" value="InterPro"/>
</dbReference>
<dbReference type="Pfam" id="PF14842">
    <property type="entry name" value="FliG_N"/>
    <property type="match status" value="1"/>
</dbReference>
<keyword evidence="5" id="KW-1003">Cell membrane</keyword>
<evidence type="ECO:0000313" key="15">
    <source>
        <dbReference type="Proteomes" id="UP000264702"/>
    </source>
</evidence>
<keyword evidence="14" id="KW-0966">Cell projection</keyword>
<dbReference type="Pfam" id="PF14841">
    <property type="entry name" value="FliG_M"/>
    <property type="match status" value="1"/>
</dbReference>
<dbReference type="GO" id="GO:0006935">
    <property type="term" value="P:chemotaxis"/>
    <property type="evidence" value="ECO:0007669"/>
    <property type="project" value="UniProtKB-KW"/>
</dbReference>
<keyword evidence="14" id="KW-0969">Cilium</keyword>
<feature type="region of interest" description="Disordered" evidence="10">
    <location>
        <begin position="1"/>
        <end position="22"/>
    </location>
</feature>
<dbReference type="OrthoDB" id="9780302at2"/>
<dbReference type="PRINTS" id="PR00954">
    <property type="entry name" value="FLGMOTORFLIG"/>
</dbReference>
<dbReference type="InterPro" id="IPR028263">
    <property type="entry name" value="FliG_N"/>
</dbReference>
<feature type="compositionally biased region" description="Pro residues" evidence="10">
    <location>
        <begin position="1"/>
        <end position="10"/>
    </location>
</feature>
<dbReference type="InterPro" id="IPR000090">
    <property type="entry name" value="Flg_Motor_Flig"/>
</dbReference>
<dbReference type="InterPro" id="IPR023087">
    <property type="entry name" value="Flg_Motor_Flig_C"/>
</dbReference>
<evidence type="ECO:0000256" key="5">
    <source>
        <dbReference type="ARBA" id="ARBA00022475"/>
    </source>
</evidence>
<dbReference type="PIRSF" id="PIRSF003161">
    <property type="entry name" value="FliG"/>
    <property type="match status" value="1"/>
</dbReference>
<evidence type="ECO:0000256" key="1">
    <source>
        <dbReference type="ARBA" id="ARBA00004117"/>
    </source>
</evidence>
<keyword evidence="9" id="KW-0975">Bacterial flagellum</keyword>
<evidence type="ECO:0000259" key="11">
    <source>
        <dbReference type="Pfam" id="PF01706"/>
    </source>
</evidence>
<dbReference type="AlphaFoldDB" id="A0A372ISM7"/>
<proteinExistence type="inferred from homology"/>
<dbReference type="Gene3D" id="1.10.220.30">
    <property type="match status" value="3"/>
</dbReference>
<keyword evidence="15" id="KW-1185">Reference proteome</keyword>
<dbReference type="InterPro" id="IPR032779">
    <property type="entry name" value="FliG_M"/>
</dbReference>
<evidence type="ECO:0000256" key="4">
    <source>
        <dbReference type="ARBA" id="ARBA00021870"/>
    </source>
</evidence>
<keyword evidence="8" id="KW-0472">Membrane</keyword>
<evidence type="ECO:0000259" key="13">
    <source>
        <dbReference type="Pfam" id="PF14842"/>
    </source>
</evidence>
<dbReference type="Proteomes" id="UP000264702">
    <property type="component" value="Unassembled WGS sequence"/>
</dbReference>
<sequence>MTTPVSPIPALPASTPDRRTSYPGLSGLRKAAILIVAMGDELGKKIIQNLPEQDVQRLAEELADLKNIPPDLSFYVVEEFYEMLETQHYMLHGGIDYATRLLVESFGKQRAEDLLELVKRAQEASQGNLSMLQKVDPLHLGKFLDSEHPQTIALVLAHLDPRRASLVLDSLNEERRVEAVVRLAAMRQFSPEMAQKVAVILHRRLENIGDGTRKSYSGHKAVADLLNRQNAEQAKKILEEIEETDPEMALNIRNLMFTFEDLVTIPVSSMREIVAAADKRQLALALRSAREDLRAHVYQAMSSRAVEMLREDMEVMGPVRAREIAGAQQEILNLARTLESEGKIILKLEQGDDLIV</sequence>
<comment type="subcellular location">
    <subcellularLocation>
        <location evidence="1">Bacterial flagellum basal body</location>
    </subcellularLocation>
    <subcellularLocation>
        <location evidence="2">Cell membrane</location>
        <topology evidence="2">Peripheral membrane protein</topology>
        <orientation evidence="2">Cytoplasmic side</orientation>
    </subcellularLocation>
</comment>
<dbReference type="GO" id="GO:0071973">
    <property type="term" value="P:bacterial-type flagellum-dependent cell motility"/>
    <property type="evidence" value="ECO:0007669"/>
    <property type="project" value="InterPro"/>
</dbReference>
<dbReference type="NCBIfam" id="TIGR00207">
    <property type="entry name" value="fliG"/>
    <property type="match status" value="1"/>
</dbReference>
<evidence type="ECO:0000256" key="3">
    <source>
        <dbReference type="ARBA" id="ARBA00010299"/>
    </source>
</evidence>
<feature type="domain" description="Flagellar motor switch protein FliG middle" evidence="12">
    <location>
        <begin position="139"/>
        <end position="209"/>
    </location>
</feature>
<feature type="domain" description="Flagellar motor switch protein FliG C-terminal" evidence="11">
    <location>
        <begin position="239"/>
        <end position="346"/>
    </location>
</feature>
<evidence type="ECO:0000256" key="9">
    <source>
        <dbReference type="ARBA" id="ARBA00023143"/>
    </source>
</evidence>
<dbReference type="InterPro" id="IPR011002">
    <property type="entry name" value="FliG_a-hlx"/>
</dbReference>
<evidence type="ECO:0000256" key="2">
    <source>
        <dbReference type="ARBA" id="ARBA00004413"/>
    </source>
</evidence>
<dbReference type="PANTHER" id="PTHR30534:SF0">
    <property type="entry name" value="FLAGELLAR MOTOR SWITCH PROTEIN FLIG"/>
    <property type="match status" value="1"/>
</dbReference>
<dbReference type="RefSeq" id="WP_117298680.1">
    <property type="nucleotide sequence ID" value="NZ_QVQT02000002.1"/>
</dbReference>
<protein>
    <recommendedName>
        <fullName evidence="4">Flagellar motor switch protein FliG</fullName>
    </recommendedName>
</protein>
<organism evidence="14 15">
    <name type="scientific">Paracidobacterium acidisoli</name>
    <dbReference type="NCBI Taxonomy" id="2303751"/>
    <lineage>
        <taxon>Bacteria</taxon>
        <taxon>Pseudomonadati</taxon>
        <taxon>Acidobacteriota</taxon>
        <taxon>Terriglobia</taxon>
        <taxon>Terriglobales</taxon>
        <taxon>Acidobacteriaceae</taxon>
        <taxon>Paracidobacterium</taxon>
    </lineage>
</organism>
<dbReference type="GO" id="GO:0005886">
    <property type="term" value="C:plasma membrane"/>
    <property type="evidence" value="ECO:0007669"/>
    <property type="project" value="UniProtKB-SubCell"/>
</dbReference>
<reference evidence="14 15" key="1">
    <citation type="submission" date="2018-08" db="EMBL/GenBank/DDBJ databases">
        <title>Acidipila sp. 4G-K13, an acidobacterium isolated from forest soil.</title>
        <authorList>
            <person name="Gao Z.-H."/>
            <person name="Qiu L.-H."/>
        </authorList>
    </citation>
    <scope>NUCLEOTIDE SEQUENCE [LARGE SCALE GENOMIC DNA]</scope>
    <source>
        <strain evidence="14 15">4G-K13</strain>
    </source>
</reference>
<dbReference type="Pfam" id="PF01706">
    <property type="entry name" value="FliG_C"/>
    <property type="match status" value="1"/>
</dbReference>
<comment type="similarity">
    <text evidence="3">Belongs to the FliG family.</text>
</comment>
<evidence type="ECO:0000256" key="7">
    <source>
        <dbReference type="ARBA" id="ARBA00022779"/>
    </source>
</evidence>
<gene>
    <name evidence="14" type="primary">fliG</name>
    <name evidence="14" type="ORF">D0Y96_04495</name>
</gene>
<evidence type="ECO:0000256" key="6">
    <source>
        <dbReference type="ARBA" id="ARBA00022500"/>
    </source>
</evidence>
<keyword evidence="14" id="KW-0282">Flagellum</keyword>
<evidence type="ECO:0000313" key="14">
    <source>
        <dbReference type="EMBL" id="RFU17935.1"/>
    </source>
</evidence>
<dbReference type="EMBL" id="QVQT01000002">
    <property type="protein sequence ID" value="RFU17935.1"/>
    <property type="molecule type" value="Genomic_DNA"/>
</dbReference>
<dbReference type="SUPFAM" id="SSF48029">
    <property type="entry name" value="FliG"/>
    <property type="match status" value="2"/>
</dbReference>
<evidence type="ECO:0000256" key="10">
    <source>
        <dbReference type="SAM" id="MobiDB-lite"/>
    </source>
</evidence>